<dbReference type="Proteomes" id="UP000037540">
    <property type="component" value="Unassembled WGS sequence"/>
</dbReference>
<keyword evidence="4 7" id="KW-0812">Transmembrane</keyword>
<dbReference type="EMBL" id="LGVR01000005">
    <property type="protein sequence ID" value="KOA90179.1"/>
    <property type="molecule type" value="Genomic_DNA"/>
</dbReference>
<dbReference type="AlphaFoldDB" id="A0A9Q1V1C8"/>
<evidence type="ECO:0000256" key="6">
    <source>
        <dbReference type="ARBA" id="ARBA00023136"/>
    </source>
</evidence>
<feature type="transmembrane region" description="Helical" evidence="8">
    <location>
        <begin position="87"/>
        <end position="107"/>
    </location>
</feature>
<reference evidence="9 10" key="1">
    <citation type="submission" date="2015-07" db="EMBL/GenBank/DDBJ databases">
        <title>Draft genome sequences of 17 French Clostridium botulinum group III.</title>
        <authorList>
            <person name="Woudstra C."/>
            <person name="Le Marechal C."/>
            <person name="Souillard R."/>
            <person name="Bayon-Auboyer M.-H."/>
            <person name="Dessouter D."/>
            <person name="Fach P."/>
        </authorList>
    </citation>
    <scope>NUCLEOTIDE SEQUENCE [LARGE SCALE GENOMIC DNA]</scope>
    <source>
        <strain evidence="9 10">12LNRI-CD</strain>
    </source>
</reference>
<evidence type="ECO:0000256" key="2">
    <source>
        <dbReference type="ARBA" id="ARBA00006175"/>
    </source>
</evidence>
<dbReference type="PRINTS" id="PR00783">
    <property type="entry name" value="MINTRINSICP"/>
</dbReference>
<dbReference type="InterPro" id="IPR023271">
    <property type="entry name" value="Aquaporin-like"/>
</dbReference>
<keyword evidence="5 8" id="KW-1133">Transmembrane helix</keyword>
<dbReference type="PANTHER" id="PTHR43829">
    <property type="entry name" value="AQUAPORIN OR AQUAGLYCEROPORIN RELATED"/>
    <property type="match status" value="1"/>
</dbReference>
<dbReference type="InterPro" id="IPR050363">
    <property type="entry name" value="MIP/Aquaporin"/>
</dbReference>
<dbReference type="OrthoDB" id="9807293at2"/>
<comment type="caution">
    <text evidence="9">The sequence shown here is derived from an EMBL/GenBank/DDBJ whole genome shotgun (WGS) entry which is preliminary data.</text>
</comment>
<organism evidence="9 10">
    <name type="scientific">Clostridium botulinum</name>
    <dbReference type="NCBI Taxonomy" id="1491"/>
    <lineage>
        <taxon>Bacteria</taxon>
        <taxon>Bacillati</taxon>
        <taxon>Bacillota</taxon>
        <taxon>Clostridia</taxon>
        <taxon>Eubacteriales</taxon>
        <taxon>Clostridiaceae</taxon>
        <taxon>Clostridium</taxon>
    </lineage>
</organism>
<dbReference type="InterPro" id="IPR022357">
    <property type="entry name" value="MIP_CS"/>
</dbReference>
<dbReference type="Pfam" id="PF00230">
    <property type="entry name" value="MIP"/>
    <property type="match status" value="1"/>
</dbReference>
<evidence type="ECO:0000256" key="5">
    <source>
        <dbReference type="ARBA" id="ARBA00022989"/>
    </source>
</evidence>
<name>A0A9Q1V1C8_CLOBO</name>
<feature type="transmembrane region" description="Helical" evidence="8">
    <location>
        <begin position="162"/>
        <end position="186"/>
    </location>
</feature>
<dbReference type="InterPro" id="IPR000425">
    <property type="entry name" value="MIP"/>
</dbReference>
<accession>A0A9Q1V1C8</accession>
<evidence type="ECO:0000256" key="8">
    <source>
        <dbReference type="SAM" id="Phobius"/>
    </source>
</evidence>
<evidence type="ECO:0000313" key="10">
    <source>
        <dbReference type="Proteomes" id="UP000037540"/>
    </source>
</evidence>
<feature type="transmembrane region" description="Helical" evidence="8">
    <location>
        <begin position="63"/>
        <end position="81"/>
    </location>
</feature>
<protein>
    <submittedName>
        <fullName evidence="9">Glycerol transporter</fullName>
    </submittedName>
</protein>
<feature type="transmembrane region" description="Helical" evidence="8">
    <location>
        <begin position="215"/>
        <end position="236"/>
    </location>
</feature>
<evidence type="ECO:0000256" key="7">
    <source>
        <dbReference type="RuleBase" id="RU000477"/>
    </source>
</evidence>
<dbReference type="PANTHER" id="PTHR43829:SF9">
    <property type="entry name" value="AQUAPORIN-9"/>
    <property type="match status" value="1"/>
</dbReference>
<evidence type="ECO:0000256" key="4">
    <source>
        <dbReference type="ARBA" id="ARBA00022692"/>
    </source>
</evidence>
<evidence type="ECO:0000313" key="9">
    <source>
        <dbReference type="EMBL" id="KOA90179.1"/>
    </source>
</evidence>
<evidence type="ECO:0000256" key="3">
    <source>
        <dbReference type="ARBA" id="ARBA00022448"/>
    </source>
</evidence>
<gene>
    <name evidence="9" type="ORF">ADU74_01525</name>
</gene>
<feature type="transmembrane region" description="Helical" evidence="8">
    <location>
        <begin position="136"/>
        <end position="156"/>
    </location>
</feature>
<dbReference type="RefSeq" id="WP_013726516.1">
    <property type="nucleotide sequence ID" value="NZ_LGVO01000032.1"/>
</dbReference>
<dbReference type="NCBIfam" id="TIGR00861">
    <property type="entry name" value="MIP"/>
    <property type="match status" value="1"/>
</dbReference>
<dbReference type="Gene3D" id="1.20.1080.10">
    <property type="entry name" value="Glycerol uptake facilitator protein"/>
    <property type="match status" value="1"/>
</dbReference>
<sequence length="238" mass="24533">MSRFMAEFLGTMLLILLGDGVVASVALNKSKGQNGGWIVVTTSWAVAVAVPALIFGAISGAHFNPAVTIAFAAIGFGGITWGMVPTYIIAQMLGAMLGAALVWITYLPHWSETEDPAVKLGVFCTAPAIRNSASNLITEIIGTFVLVFTILGLSRVDQAPGIGVYSVGLVILVIGLALGGPTGYAINPARDLGPRIAHAILPIAGKGGSDWGYSWIPVVGPIIGGLIGAFLFKAVFVA</sequence>
<comment type="similarity">
    <text evidence="2 7">Belongs to the MIP/aquaporin (TC 1.A.8) family.</text>
</comment>
<proteinExistence type="inferred from homology"/>
<dbReference type="GO" id="GO:0015254">
    <property type="term" value="F:glycerol channel activity"/>
    <property type="evidence" value="ECO:0007669"/>
    <property type="project" value="TreeGrafter"/>
</dbReference>
<evidence type="ECO:0000256" key="1">
    <source>
        <dbReference type="ARBA" id="ARBA00004141"/>
    </source>
</evidence>
<dbReference type="SUPFAM" id="SSF81338">
    <property type="entry name" value="Aquaporin-like"/>
    <property type="match status" value="1"/>
</dbReference>
<feature type="transmembrane region" description="Helical" evidence="8">
    <location>
        <begin position="36"/>
        <end position="56"/>
    </location>
</feature>
<keyword evidence="3 7" id="KW-0813">Transport</keyword>
<dbReference type="PROSITE" id="PS00221">
    <property type="entry name" value="MIP"/>
    <property type="match status" value="1"/>
</dbReference>
<dbReference type="GO" id="GO:0005886">
    <property type="term" value="C:plasma membrane"/>
    <property type="evidence" value="ECO:0007669"/>
    <property type="project" value="TreeGrafter"/>
</dbReference>
<comment type="subcellular location">
    <subcellularLocation>
        <location evidence="1">Membrane</location>
        <topology evidence="1">Multi-pass membrane protein</topology>
    </subcellularLocation>
</comment>
<keyword evidence="6 8" id="KW-0472">Membrane</keyword>